<dbReference type="Pfam" id="PF13413">
    <property type="entry name" value="HTH_25"/>
    <property type="match status" value="1"/>
</dbReference>
<accession>A0A3Q9BMD8</accession>
<keyword evidence="2" id="KW-1133">Transmembrane helix</keyword>
<keyword evidence="2" id="KW-0812">Transmembrane</keyword>
<protein>
    <submittedName>
        <fullName evidence="4">Helix-turn-helix domain-containing protein</fullName>
    </submittedName>
</protein>
<dbReference type="InterPro" id="IPR025194">
    <property type="entry name" value="RodZ-like_C"/>
</dbReference>
<proteinExistence type="predicted"/>
<feature type="compositionally biased region" description="Acidic residues" evidence="1">
    <location>
        <begin position="171"/>
        <end position="182"/>
    </location>
</feature>
<dbReference type="InterPro" id="IPR010982">
    <property type="entry name" value="Lambda_DNA-bd_dom_sf"/>
</dbReference>
<dbReference type="InterPro" id="IPR050400">
    <property type="entry name" value="Bact_Cytoskel_RodZ"/>
</dbReference>
<dbReference type="PANTHER" id="PTHR34475">
    <property type="match status" value="1"/>
</dbReference>
<feature type="region of interest" description="Disordered" evidence="1">
    <location>
        <begin position="159"/>
        <end position="188"/>
    </location>
</feature>
<keyword evidence="5" id="KW-1185">Reference proteome</keyword>
<dbReference type="KEGG" id="jeh:EJN90_11840"/>
<feature type="compositionally biased region" description="Polar residues" evidence="1">
    <location>
        <begin position="83"/>
        <end position="95"/>
    </location>
</feature>
<dbReference type="PANTHER" id="PTHR34475:SF1">
    <property type="entry name" value="CYTOSKELETON PROTEIN RODZ"/>
    <property type="match status" value="1"/>
</dbReference>
<evidence type="ECO:0000256" key="2">
    <source>
        <dbReference type="SAM" id="Phobius"/>
    </source>
</evidence>
<dbReference type="Proteomes" id="UP000273326">
    <property type="component" value="Chromosome"/>
</dbReference>
<dbReference type="Pfam" id="PF13464">
    <property type="entry name" value="RodZ_C"/>
    <property type="match status" value="1"/>
</dbReference>
<evidence type="ECO:0000259" key="3">
    <source>
        <dbReference type="Pfam" id="PF13464"/>
    </source>
</evidence>
<name>A0A3Q9BMD8_9LACT</name>
<reference evidence="5" key="1">
    <citation type="submission" date="2018-12" db="EMBL/GenBank/DDBJ databases">
        <title>Complete genome sequencing of Jeotgalibaca sp. H21T32.</title>
        <authorList>
            <person name="Bae J.-W."/>
            <person name="Lee S.-Y."/>
        </authorList>
    </citation>
    <scope>NUCLEOTIDE SEQUENCE [LARGE SCALE GENOMIC DNA]</scope>
    <source>
        <strain evidence="5">H21T32</strain>
    </source>
</reference>
<feature type="transmembrane region" description="Helical" evidence="2">
    <location>
        <begin position="121"/>
        <end position="140"/>
    </location>
</feature>
<organism evidence="4 5">
    <name type="scientific">Jeotgalibaca ciconiae</name>
    <dbReference type="NCBI Taxonomy" id="2496265"/>
    <lineage>
        <taxon>Bacteria</taxon>
        <taxon>Bacillati</taxon>
        <taxon>Bacillota</taxon>
        <taxon>Bacilli</taxon>
        <taxon>Lactobacillales</taxon>
        <taxon>Carnobacteriaceae</taxon>
        <taxon>Jeotgalibaca</taxon>
    </lineage>
</organism>
<keyword evidence="2" id="KW-0472">Membrane</keyword>
<gene>
    <name evidence="4" type="ORF">EJN90_11840</name>
</gene>
<dbReference type="Gene3D" id="1.10.260.40">
    <property type="entry name" value="lambda repressor-like DNA-binding domains"/>
    <property type="match status" value="1"/>
</dbReference>
<feature type="region of interest" description="Disordered" evidence="1">
    <location>
        <begin position="74"/>
        <end position="115"/>
    </location>
</feature>
<dbReference type="EMBL" id="CP034465">
    <property type="protein sequence ID" value="AZP05275.1"/>
    <property type="molecule type" value="Genomic_DNA"/>
</dbReference>
<sequence>MGEKNHIGEQLKQERIAKGYTLDDLQQLTKIQKHYLIAIEENNLDELPGDFFVKAFIRQYAEVLEMDVDESAVVSSKKEENPDSQTEIQEPTLPTRSELKRSSKETNFNYSSSSQSSLPTFLMVLLLILVLGMIWFYFYFIRSNEPESTNNNSVINQTETVSSEAQTSETVGEDVESAEESAENSSELSIIREDNNNRIEYRVTNFELPNQLLLEIDTSGNSWVQVTINESVLFEGTISAGSSQEIEIPEDTEEVAVRIGYLPSTSVLFGDEEVEKPEDSSTNQTQTLYFTFE</sequence>
<dbReference type="SUPFAM" id="SSF47413">
    <property type="entry name" value="lambda repressor-like DNA-binding domains"/>
    <property type="match status" value="1"/>
</dbReference>
<dbReference type="OrthoDB" id="9797543at2"/>
<dbReference type="AlphaFoldDB" id="A0A3Q9BMD8"/>
<evidence type="ECO:0000313" key="4">
    <source>
        <dbReference type="EMBL" id="AZP05275.1"/>
    </source>
</evidence>
<feature type="compositionally biased region" description="Polar residues" evidence="1">
    <location>
        <begin position="159"/>
        <end position="170"/>
    </location>
</feature>
<feature type="domain" description="Cytoskeleton protein RodZ-like C-terminal" evidence="3">
    <location>
        <begin position="216"/>
        <end position="282"/>
    </location>
</feature>
<dbReference type="RefSeq" id="WP_126111503.1">
    <property type="nucleotide sequence ID" value="NZ_CP034465.1"/>
</dbReference>
<dbReference type="GO" id="GO:0003677">
    <property type="term" value="F:DNA binding"/>
    <property type="evidence" value="ECO:0007669"/>
    <property type="project" value="InterPro"/>
</dbReference>
<evidence type="ECO:0000313" key="5">
    <source>
        <dbReference type="Proteomes" id="UP000273326"/>
    </source>
</evidence>
<evidence type="ECO:0000256" key="1">
    <source>
        <dbReference type="SAM" id="MobiDB-lite"/>
    </source>
</evidence>